<sequence length="367" mass="39787">MRYAGAVAGREQAEQIYRKGLPRPQPCGCPGRTTRARLKLLPGLLTVYFVTTTASSAAAATTDAPPSKTAIVAALAANFAIAIIKFVAAWFTGSSAMVAEGIHSVVDTANEWLLLLGLRKSQRPAHAGRPFGYGRELYFWSFIVAICIFAIGGGISLYEGIEHLRHPTPLRDPTWNYLVLGLAFVFDGASFLVARRTFNAQRGRQSFWAAFRGSKDPSIFVVLFEDAADLLGLIVAFLGVFLSHLFNNPALDGVATLCIGLILLVVAGLLLRENKSLLLGEPADAGLLDELTALVRAEPEVRAAAPPLSSYLSPHELLMVVRVEFAPELSAADLTRTVEQLQARIQAAYPDVRHVFIQPARLGKYYP</sequence>
<name>A0A4Z0QBE4_9BACT</name>
<keyword evidence="4 6" id="KW-1133">Transmembrane helix</keyword>
<feature type="transmembrane region" description="Helical" evidence="6">
    <location>
        <begin position="177"/>
        <end position="198"/>
    </location>
</feature>
<feature type="transmembrane region" description="Helical" evidence="6">
    <location>
        <begin position="254"/>
        <end position="271"/>
    </location>
</feature>
<evidence type="ECO:0000256" key="6">
    <source>
        <dbReference type="SAM" id="Phobius"/>
    </source>
</evidence>
<accession>A0A4Z0QBE4</accession>
<dbReference type="InterPro" id="IPR027469">
    <property type="entry name" value="Cation_efflux_TMD_sf"/>
</dbReference>
<dbReference type="Gene3D" id="1.20.1510.10">
    <property type="entry name" value="Cation efflux protein transmembrane domain"/>
    <property type="match status" value="1"/>
</dbReference>
<keyword evidence="3 6" id="KW-0812">Transmembrane</keyword>
<feature type="transmembrane region" description="Helical" evidence="6">
    <location>
        <begin position="40"/>
        <end position="59"/>
    </location>
</feature>
<keyword evidence="5 6" id="KW-0472">Membrane</keyword>
<dbReference type="SUPFAM" id="SSF161111">
    <property type="entry name" value="Cation efflux protein transmembrane domain-like"/>
    <property type="match status" value="1"/>
</dbReference>
<comment type="subcellular location">
    <subcellularLocation>
        <location evidence="1">Membrane</location>
        <topology evidence="1">Multi-pass membrane protein</topology>
    </subcellularLocation>
</comment>
<organism evidence="8 9">
    <name type="scientific">Hymenobacter metallicola</name>
    <dbReference type="NCBI Taxonomy" id="2563114"/>
    <lineage>
        <taxon>Bacteria</taxon>
        <taxon>Pseudomonadati</taxon>
        <taxon>Bacteroidota</taxon>
        <taxon>Cytophagia</taxon>
        <taxon>Cytophagales</taxon>
        <taxon>Hymenobacteraceae</taxon>
        <taxon>Hymenobacter</taxon>
    </lineage>
</organism>
<reference evidence="8 9" key="1">
    <citation type="submission" date="2019-04" db="EMBL/GenBank/DDBJ databases">
        <authorList>
            <person name="Feng G."/>
            <person name="Zhang J."/>
            <person name="Zhu H."/>
        </authorList>
    </citation>
    <scope>NUCLEOTIDE SEQUENCE [LARGE SCALE GENOMIC DNA]</scope>
    <source>
        <strain evidence="8 9">9PBR-1</strain>
    </source>
</reference>
<dbReference type="EMBL" id="SRMB01000003">
    <property type="protein sequence ID" value="TGE26786.1"/>
    <property type="molecule type" value="Genomic_DNA"/>
</dbReference>
<dbReference type="OrthoDB" id="9806522at2"/>
<dbReference type="InterPro" id="IPR058533">
    <property type="entry name" value="Cation_efflux_TM"/>
</dbReference>
<proteinExistence type="predicted"/>
<evidence type="ECO:0000256" key="3">
    <source>
        <dbReference type="ARBA" id="ARBA00022692"/>
    </source>
</evidence>
<keyword evidence="9" id="KW-1185">Reference proteome</keyword>
<evidence type="ECO:0000256" key="4">
    <source>
        <dbReference type="ARBA" id="ARBA00022989"/>
    </source>
</evidence>
<evidence type="ECO:0000256" key="5">
    <source>
        <dbReference type="ARBA" id="ARBA00023136"/>
    </source>
</evidence>
<dbReference type="Pfam" id="PF01545">
    <property type="entry name" value="Cation_efflux"/>
    <property type="match status" value="1"/>
</dbReference>
<dbReference type="InterPro" id="IPR002524">
    <property type="entry name" value="Cation_efflux"/>
</dbReference>
<evidence type="ECO:0000259" key="7">
    <source>
        <dbReference type="Pfam" id="PF01545"/>
    </source>
</evidence>
<dbReference type="GO" id="GO:0006829">
    <property type="term" value="P:zinc ion transport"/>
    <property type="evidence" value="ECO:0007669"/>
    <property type="project" value="InterPro"/>
</dbReference>
<feature type="transmembrane region" description="Helical" evidence="6">
    <location>
        <begin position="71"/>
        <end position="91"/>
    </location>
</feature>
<protein>
    <submittedName>
        <fullName evidence="8">Cation transporter</fullName>
    </submittedName>
</protein>
<dbReference type="PANTHER" id="PTHR13414">
    <property type="entry name" value="HUEL-CATION TRANSPORTER"/>
    <property type="match status" value="1"/>
</dbReference>
<evidence type="ECO:0000313" key="9">
    <source>
        <dbReference type="Proteomes" id="UP000298471"/>
    </source>
</evidence>
<comment type="caution">
    <text evidence="8">The sequence shown here is derived from an EMBL/GenBank/DDBJ whole genome shotgun (WGS) entry which is preliminary data.</text>
</comment>
<dbReference type="InterPro" id="IPR040177">
    <property type="entry name" value="SLC30A9"/>
</dbReference>
<dbReference type="GO" id="GO:0008324">
    <property type="term" value="F:monoatomic cation transmembrane transporter activity"/>
    <property type="evidence" value="ECO:0007669"/>
    <property type="project" value="InterPro"/>
</dbReference>
<dbReference type="Proteomes" id="UP000298471">
    <property type="component" value="Unassembled WGS sequence"/>
</dbReference>
<dbReference type="PANTHER" id="PTHR13414:SF9">
    <property type="entry name" value="PROTON-COUPLED ZINC ANTIPORTER SLC30A9, MITOCHONDRIAL"/>
    <property type="match status" value="1"/>
</dbReference>
<feature type="domain" description="Cation efflux protein transmembrane" evidence="7">
    <location>
        <begin position="72"/>
        <end position="279"/>
    </location>
</feature>
<gene>
    <name evidence="8" type="ORF">E5K02_16805</name>
</gene>
<evidence type="ECO:0000313" key="8">
    <source>
        <dbReference type="EMBL" id="TGE26786.1"/>
    </source>
</evidence>
<dbReference type="AlphaFoldDB" id="A0A4Z0QBE4"/>
<dbReference type="NCBIfam" id="TIGR01297">
    <property type="entry name" value="CDF"/>
    <property type="match status" value="1"/>
</dbReference>
<dbReference type="GO" id="GO:0016020">
    <property type="term" value="C:membrane"/>
    <property type="evidence" value="ECO:0007669"/>
    <property type="project" value="UniProtKB-SubCell"/>
</dbReference>
<evidence type="ECO:0000256" key="2">
    <source>
        <dbReference type="ARBA" id="ARBA00022448"/>
    </source>
</evidence>
<feature type="transmembrane region" description="Helical" evidence="6">
    <location>
        <begin position="219"/>
        <end position="242"/>
    </location>
</feature>
<evidence type="ECO:0000256" key="1">
    <source>
        <dbReference type="ARBA" id="ARBA00004141"/>
    </source>
</evidence>
<keyword evidence="2" id="KW-0813">Transport</keyword>
<feature type="transmembrane region" description="Helical" evidence="6">
    <location>
        <begin position="137"/>
        <end position="157"/>
    </location>
</feature>